<evidence type="ECO:0000256" key="1">
    <source>
        <dbReference type="ARBA" id="ARBA00022821"/>
    </source>
</evidence>
<dbReference type="FunFam" id="3.40.50.300:FF:001091">
    <property type="entry name" value="Probable disease resistance protein At1g61300"/>
    <property type="match status" value="1"/>
</dbReference>
<keyword evidence="1" id="KW-0611">Plant defense</keyword>
<reference evidence="3" key="3">
    <citation type="submission" date="2022-06" db="UniProtKB">
        <authorList>
            <consortium name="EnsemblPlants"/>
        </authorList>
    </citation>
    <scope>IDENTIFICATION</scope>
</reference>
<dbReference type="InterPro" id="IPR002182">
    <property type="entry name" value="NB-ARC"/>
</dbReference>
<protein>
    <recommendedName>
        <fullName evidence="2">NB-ARC domain-containing protein</fullName>
    </recommendedName>
</protein>
<dbReference type="Pfam" id="PF00931">
    <property type="entry name" value="NB-ARC"/>
    <property type="match status" value="1"/>
</dbReference>
<dbReference type="EnsemblPlants" id="TuG1812G0200006367.01.T01">
    <property type="protein sequence ID" value="TuG1812G0200006367.01.T01.cds442357"/>
    <property type="gene ID" value="TuG1812G0200006367.01"/>
</dbReference>
<dbReference type="SUPFAM" id="SSF52540">
    <property type="entry name" value="P-loop containing nucleoside triphosphate hydrolases"/>
    <property type="match status" value="1"/>
</dbReference>
<accession>A0A8R7TPD6</accession>
<name>A0A8R7TPD6_TRIUA</name>
<dbReference type="PANTHER" id="PTHR36766">
    <property type="entry name" value="PLANT BROAD-SPECTRUM MILDEW RESISTANCE PROTEIN RPW8"/>
    <property type="match status" value="1"/>
</dbReference>
<sequence length="216" mass="24278">MGLCGVTQRFDRVVRPETTSLLNETQIFGRDKELERVLGCLIVPRNSKRRRETCSVSALRSNHLGNGSRISSLRVLPIAGIGGVGKTTLAQLICNHQRVRSHFDLIIWICVSDDFDVKRLTKEVIQSCTGKEATADNLNTLQEILSNYVNNERLLIVLDDVWDDALKKNGQCWKRFCAPFRSVQEGSLMLVTTRCPKVTEGMCTMEPVILEGLNED</sequence>
<organism evidence="3 4">
    <name type="scientific">Triticum urartu</name>
    <name type="common">Red wild einkorn</name>
    <name type="synonym">Crithodium urartu</name>
    <dbReference type="NCBI Taxonomy" id="4572"/>
    <lineage>
        <taxon>Eukaryota</taxon>
        <taxon>Viridiplantae</taxon>
        <taxon>Streptophyta</taxon>
        <taxon>Embryophyta</taxon>
        <taxon>Tracheophyta</taxon>
        <taxon>Spermatophyta</taxon>
        <taxon>Magnoliopsida</taxon>
        <taxon>Liliopsida</taxon>
        <taxon>Poales</taxon>
        <taxon>Poaceae</taxon>
        <taxon>BOP clade</taxon>
        <taxon>Pooideae</taxon>
        <taxon>Triticodae</taxon>
        <taxon>Triticeae</taxon>
        <taxon>Triticinae</taxon>
        <taxon>Triticum</taxon>
    </lineage>
</organism>
<dbReference type="GO" id="GO:0043531">
    <property type="term" value="F:ADP binding"/>
    <property type="evidence" value="ECO:0007669"/>
    <property type="project" value="InterPro"/>
</dbReference>
<dbReference type="Gene3D" id="3.40.50.300">
    <property type="entry name" value="P-loop containing nucleotide triphosphate hydrolases"/>
    <property type="match status" value="1"/>
</dbReference>
<proteinExistence type="predicted"/>
<dbReference type="Gramene" id="TuG1812G0200006367.01.T01">
    <property type="protein sequence ID" value="TuG1812G0200006367.01.T01.cds442357"/>
    <property type="gene ID" value="TuG1812G0200006367.01"/>
</dbReference>
<reference evidence="3" key="2">
    <citation type="submission" date="2018-03" db="EMBL/GenBank/DDBJ databases">
        <title>The Triticum urartu genome reveals the dynamic nature of wheat genome evolution.</title>
        <authorList>
            <person name="Ling H."/>
            <person name="Ma B."/>
            <person name="Shi X."/>
            <person name="Liu H."/>
            <person name="Dong L."/>
            <person name="Sun H."/>
            <person name="Cao Y."/>
            <person name="Gao Q."/>
            <person name="Zheng S."/>
            <person name="Li Y."/>
            <person name="Yu Y."/>
            <person name="Du H."/>
            <person name="Qi M."/>
            <person name="Li Y."/>
            <person name="Yu H."/>
            <person name="Cui Y."/>
            <person name="Wang N."/>
            <person name="Chen C."/>
            <person name="Wu H."/>
            <person name="Zhao Y."/>
            <person name="Zhang J."/>
            <person name="Li Y."/>
            <person name="Zhou W."/>
            <person name="Zhang B."/>
            <person name="Hu W."/>
            <person name="Eijk M."/>
            <person name="Tang J."/>
            <person name="Witsenboer H."/>
            <person name="Zhao S."/>
            <person name="Li Z."/>
            <person name="Zhang A."/>
            <person name="Wang D."/>
            <person name="Liang C."/>
        </authorList>
    </citation>
    <scope>NUCLEOTIDE SEQUENCE [LARGE SCALE GENOMIC DNA]</scope>
    <source>
        <strain evidence="3">cv. G1812</strain>
    </source>
</reference>
<evidence type="ECO:0000259" key="2">
    <source>
        <dbReference type="Pfam" id="PF00931"/>
    </source>
</evidence>
<dbReference type="PANTHER" id="PTHR36766:SF70">
    <property type="entry name" value="DISEASE RESISTANCE PROTEIN RGA4"/>
    <property type="match status" value="1"/>
</dbReference>
<dbReference type="AlphaFoldDB" id="A0A8R7TPD6"/>
<evidence type="ECO:0000313" key="4">
    <source>
        <dbReference type="Proteomes" id="UP000015106"/>
    </source>
</evidence>
<feature type="domain" description="NB-ARC" evidence="2">
    <location>
        <begin position="72"/>
        <end position="209"/>
    </location>
</feature>
<evidence type="ECO:0000313" key="3">
    <source>
        <dbReference type="EnsemblPlants" id="TuG1812G0200006367.01.T01.cds442357"/>
    </source>
</evidence>
<keyword evidence="4" id="KW-1185">Reference proteome</keyword>
<dbReference type="InterPro" id="IPR027417">
    <property type="entry name" value="P-loop_NTPase"/>
</dbReference>
<dbReference type="PRINTS" id="PR00364">
    <property type="entry name" value="DISEASERSIST"/>
</dbReference>
<reference evidence="4" key="1">
    <citation type="journal article" date="2013" name="Nature">
        <title>Draft genome of the wheat A-genome progenitor Triticum urartu.</title>
        <authorList>
            <person name="Ling H.Q."/>
            <person name="Zhao S."/>
            <person name="Liu D."/>
            <person name="Wang J."/>
            <person name="Sun H."/>
            <person name="Zhang C."/>
            <person name="Fan H."/>
            <person name="Li D."/>
            <person name="Dong L."/>
            <person name="Tao Y."/>
            <person name="Gao C."/>
            <person name="Wu H."/>
            <person name="Li Y."/>
            <person name="Cui Y."/>
            <person name="Guo X."/>
            <person name="Zheng S."/>
            <person name="Wang B."/>
            <person name="Yu K."/>
            <person name="Liang Q."/>
            <person name="Yang W."/>
            <person name="Lou X."/>
            <person name="Chen J."/>
            <person name="Feng M."/>
            <person name="Jian J."/>
            <person name="Zhang X."/>
            <person name="Luo G."/>
            <person name="Jiang Y."/>
            <person name="Liu J."/>
            <person name="Wang Z."/>
            <person name="Sha Y."/>
            <person name="Zhang B."/>
            <person name="Wu H."/>
            <person name="Tang D."/>
            <person name="Shen Q."/>
            <person name="Xue P."/>
            <person name="Zou S."/>
            <person name="Wang X."/>
            <person name="Liu X."/>
            <person name="Wang F."/>
            <person name="Yang Y."/>
            <person name="An X."/>
            <person name="Dong Z."/>
            <person name="Zhang K."/>
            <person name="Zhang X."/>
            <person name="Luo M.C."/>
            <person name="Dvorak J."/>
            <person name="Tong Y."/>
            <person name="Wang J."/>
            <person name="Yang H."/>
            <person name="Li Z."/>
            <person name="Wang D."/>
            <person name="Zhang A."/>
            <person name="Wang J."/>
        </authorList>
    </citation>
    <scope>NUCLEOTIDE SEQUENCE</scope>
    <source>
        <strain evidence="4">cv. G1812</strain>
    </source>
</reference>
<dbReference type="Proteomes" id="UP000015106">
    <property type="component" value="Chromosome 2"/>
</dbReference>
<dbReference type="GO" id="GO:0006952">
    <property type="term" value="P:defense response"/>
    <property type="evidence" value="ECO:0007669"/>
    <property type="project" value="UniProtKB-KW"/>
</dbReference>